<name>A0AAE8Y8Y9_9CAUD</name>
<protein>
    <submittedName>
        <fullName evidence="1">Uncharacterized protein</fullName>
    </submittedName>
</protein>
<dbReference type="EMBL" id="OK018136">
    <property type="protein sequence ID" value="UDL16938.1"/>
    <property type="molecule type" value="Genomic_DNA"/>
</dbReference>
<accession>A0AAE8Y8Y9</accession>
<evidence type="ECO:0000313" key="1">
    <source>
        <dbReference type="EMBL" id="UDL16938.1"/>
    </source>
</evidence>
<dbReference type="Proteomes" id="UP000827917">
    <property type="component" value="Segment"/>
</dbReference>
<evidence type="ECO:0000313" key="2">
    <source>
        <dbReference type="Proteomes" id="UP000827917"/>
    </source>
</evidence>
<reference evidence="1" key="1">
    <citation type="submission" date="2021-09" db="EMBL/GenBank/DDBJ databases">
        <authorList>
            <person name="Tian S."/>
        </authorList>
    </citation>
    <scope>NUCLEOTIDE SEQUENCE</scope>
</reference>
<organism evidence="1 2">
    <name type="scientific">Stenotrophomonas phage TS-10</name>
    <dbReference type="NCBI Taxonomy" id="2886106"/>
    <lineage>
        <taxon>Viruses</taxon>
        <taxon>Duplodnaviria</taxon>
        <taxon>Heunggongvirae</taxon>
        <taxon>Uroviricota</taxon>
        <taxon>Caudoviricetes</taxon>
        <taxon>Autographivirales</taxon>
        <taxon>Autonotataviridae</taxon>
        <taxon>Gujervirinae</taxon>
        <taxon>Ponderosavirus</taxon>
        <taxon>Ponderosavirus TS10</taxon>
    </lineage>
</organism>
<sequence length="184" mass="20550">MARLIQLNAQPLEMSLETLLGTQITGMISSSPDTECFKLSIKRVHDSVLLEVEESNQSTPKSLVPVYSVHKKADAVQFPKWNTGWDVRRLNPSKFTPVDSKGGPVVANFKDEADAKAYAQQKNALAHTEVPPPRFTVERYSSGWGVADAERIDSTKDHRILARFGYNDRAAADEYAKFLNDKVK</sequence>
<proteinExistence type="predicted"/>
<keyword evidence="2" id="KW-1185">Reference proteome</keyword>